<evidence type="ECO:0000256" key="4">
    <source>
        <dbReference type="ARBA" id="ARBA00022839"/>
    </source>
</evidence>
<dbReference type="InterPro" id="IPR012337">
    <property type="entry name" value="RNaseH-like_sf"/>
</dbReference>
<evidence type="ECO:0000256" key="5">
    <source>
        <dbReference type="SAM" id="MobiDB-lite"/>
    </source>
</evidence>
<feature type="compositionally biased region" description="Polar residues" evidence="5">
    <location>
        <begin position="99"/>
        <end position="127"/>
    </location>
</feature>
<gene>
    <name evidence="7" type="ORF">F5Z01DRAFT_652215</name>
</gene>
<evidence type="ECO:0000256" key="3">
    <source>
        <dbReference type="ARBA" id="ARBA00022801"/>
    </source>
</evidence>
<evidence type="ECO:0000259" key="6">
    <source>
        <dbReference type="SMART" id="SM00479"/>
    </source>
</evidence>
<evidence type="ECO:0000256" key="2">
    <source>
        <dbReference type="ARBA" id="ARBA00022722"/>
    </source>
</evidence>
<feature type="region of interest" description="Disordered" evidence="5">
    <location>
        <begin position="34"/>
        <end position="137"/>
    </location>
</feature>
<evidence type="ECO:0000256" key="1">
    <source>
        <dbReference type="ARBA" id="ARBA00006357"/>
    </source>
</evidence>
<organism evidence="7 8">
    <name type="scientific">Emericellopsis atlantica</name>
    <dbReference type="NCBI Taxonomy" id="2614577"/>
    <lineage>
        <taxon>Eukaryota</taxon>
        <taxon>Fungi</taxon>
        <taxon>Dikarya</taxon>
        <taxon>Ascomycota</taxon>
        <taxon>Pezizomycotina</taxon>
        <taxon>Sordariomycetes</taxon>
        <taxon>Hypocreomycetidae</taxon>
        <taxon>Hypocreales</taxon>
        <taxon>Bionectriaceae</taxon>
        <taxon>Emericellopsis</taxon>
    </lineage>
</organism>
<name>A0A9P8CR54_9HYPO</name>
<dbReference type="EMBL" id="MU251250">
    <property type="protein sequence ID" value="KAG9255825.1"/>
    <property type="molecule type" value="Genomic_DNA"/>
</dbReference>
<comment type="similarity">
    <text evidence="1">Belongs to the REXO1/REXO3 family.</text>
</comment>
<keyword evidence="3" id="KW-0378">Hydrolase</keyword>
<dbReference type="Proteomes" id="UP000887229">
    <property type="component" value="Unassembled WGS sequence"/>
</dbReference>
<reference evidence="7" key="1">
    <citation type="journal article" date="2021" name="IMA Fungus">
        <title>Genomic characterization of three marine fungi, including Emericellopsis atlantica sp. nov. with signatures of a generalist lifestyle and marine biomass degradation.</title>
        <authorList>
            <person name="Hagestad O.C."/>
            <person name="Hou L."/>
            <person name="Andersen J.H."/>
            <person name="Hansen E.H."/>
            <person name="Altermark B."/>
            <person name="Li C."/>
            <person name="Kuhnert E."/>
            <person name="Cox R.J."/>
            <person name="Crous P.W."/>
            <person name="Spatafora J.W."/>
            <person name="Lail K."/>
            <person name="Amirebrahimi M."/>
            <person name="Lipzen A."/>
            <person name="Pangilinan J."/>
            <person name="Andreopoulos W."/>
            <person name="Hayes R.D."/>
            <person name="Ng V."/>
            <person name="Grigoriev I.V."/>
            <person name="Jackson S.A."/>
            <person name="Sutton T.D.S."/>
            <person name="Dobson A.D.W."/>
            <person name="Rama T."/>
        </authorList>
    </citation>
    <scope>NUCLEOTIDE SEQUENCE</scope>
    <source>
        <strain evidence="7">TS7</strain>
    </source>
</reference>
<dbReference type="RefSeq" id="XP_046119749.1">
    <property type="nucleotide sequence ID" value="XM_046263273.1"/>
</dbReference>
<evidence type="ECO:0000313" key="7">
    <source>
        <dbReference type="EMBL" id="KAG9255825.1"/>
    </source>
</evidence>
<evidence type="ECO:0000313" key="8">
    <source>
        <dbReference type="Proteomes" id="UP000887229"/>
    </source>
</evidence>
<dbReference type="GO" id="GO:0004527">
    <property type="term" value="F:exonuclease activity"/>
    <property type="evidence" value="ECO:0007669"/>
    <property type="project" value="UniProtKB-KW"/>
</dbReference>
<keyword evidence="8" id="KW-1185">Reference proteome</keyword>
<protein>
    <recommendedName>
        <fullName evidence="6">Exonuclease domain-containing protein</fullName>
    </recommendedName>
</protein>
<dbReference type="GeneID" id="70294176"/>
<dbReference type="GO" id="GO:0003676">
    <property type="term" value="F:nucleic acid binding"/>
    <property type="evidence" value="ECO:0007669"/>
    <property type="project" value="InterPro"/>
</dbReference>
<sequence length="620" mass="68285">MSLDLKHIPCPAGNSCTAFKCIFGHQRDIKAPTVTTPQVDDAQQFKAGRDSGPPKKRVKVDDAPSANNDHKSTSDVDALPGSVRTATKQVSPPPLKRPSTVSKTNPGSAGSLAKASTGSKAVSNSTPVKPRKVETLNPRLLKSSPASHETRTKLLRLLHGEYTRLNKELKKDASASEEELVLSDQDIIFKSLDDEEKTALEKPSVYSNVMKNMVMQYKRMNTAQWKDERKQAIAKLAPKDTNDASVPKNIETGLPPALEVQILRRLLTPIQNLANHGYVPSVPKPEDIQKAKDGQETANGWEQCDRCKQRFQVFPGRRGEDGALTSGGMCRYHWGKQYVPLKHPGDRSRREKRWKCCTEEVGESAGCHTEDFHVFKASKANMLAAVMNYRETPPNPSAPADRAVAFDCEMGYTVHGLELIRLTAVSWPAGKVLLDVLVRPIGEILDLNSRFSGVWPDDMARATPWNESYPPPLAAEPAVSEDWGSEDGQVAKKVLPIVPSPEAARTLLFSLLAPSTPLIGHGLENDLNATRIIHPALVDTILLYPHKAGLPARMGLKHLMSYHLNRQIQQETGPKMLGHDSAEDARAAGDLAKLRVVEEWGKMQRMGWKVVEGELIQPDT</sequence>
<feature type="domain" description="Exonuclease" evidence="6">
    <location>
        <begin position="402"/>
        <end position="602"/>
    </location>
</feature>
<dbReference type="CDD" id="cd06145">
    <property type="entry name" value="REX1_like"/>
    <property type="match status" value="1"/>
</dbReference>
<dbReference type="GO" id="GO:0005634">
    <property type="term" value="C:nucleus"/>
    <property type="evidence" value="ECO:0007669"/>
    <property type="project" value="TreeGrafter"/>
</dbReference>
<dbReference type="InterPro" id="IPR013520">
    <property type="entry name" value="Ribonucl_H"/>
</dbReference>
<comment type="caution">
    <text evidence="7">The sequence shown here is derived from an EMBL/GenBank/DDBJ whole genome shotgun (WGS) entry which is preliminary data.</text>
</comment>
<dbReference type="InterPro" id="IPR047021">
    <property type="entry name" value="REXO1/3/4-like"/>
</dbReference>
<accession>A0A9P8CR54</accession>
<dbReference type="InterPro" id="IPR034922">
    <property type="entry name" value="REX1-like_exo"/>
</dbReference>
<keyword evidence="4" id="KW-0269">Exonuclease</keyword>
<dbReference type="SMART" id="SM00479">
    <property type="entry name" value="EXOIII"/>
    <property type="match status" value="1"/>
</dbReference>
<dbReference type="SUPFAM" id="SSF53098">
    <property type="entry name" value="Ribonuclease H-like"/>
    <property type="match status" value="1"/>
</dbReference>
<dbReference type="PANTHER" id="PTHR12801:SF112">
    <property type="entry name" value="RNA EXONUCLEASE 3"/>
    <property type="match status" value="1"/>
</dbReference>
<keyword evidence="2" id="KW-0540">Nuclease</keyword>
<dbReference type="OrthoDB" id="3996471at2759"/>
<proteinExistence type="inferred from homology"/>
<dbReference type="Gene3D" id="3.30.420.10">
    <property type="entry name" value="Ribonuclease H-like superfamily/Ribonuclease H"/>
    <property type="match status" value="1"/>
</dbReference>
<dbReference type="AlphaFoldDB" id="A0A9P8CR54"/>
<dbReference type="InterPro" id="IPR036397">
    <property type="entry name" value="RNaseH_sf"/>
</dbReference>
<dbReference type="PANTHER" id="PTHR12801">
    <property type="entry name" value="RNA EXONUCLEASE REXO1 / RECO3 FAMILY MEMBER-RELATED"/>
    <property type="match status" value="1"/>
</dbReference>